<reference evidence="10" key="1">
    <citation type="journal article" date="2019" name="Int. J. Syst. Evol. Microbiol.">
        <title>The Global Catalogue of Microorganisms (GCM) 10K type strain sequencing project: providing services to taxonomists for standard genome sequencing and annotation.</title>
        <authorList>
            <consortium name="The Broad Institute Genomics Platform"/>
            <consortium name="The Broad Institute Genome Sequencing Center for Infectious Disease"/>
            <person name="Wu L."/>
            <person name="Ma J."/>
        </authorList>
    </citation>
    <scope>NUCLEOTIDE SEQUENCE [LARGE SCALE GENOMIC DNA]</scope>
    <source>
        <strain evidence="10">JCM 17021</strain>
    </source>
</reference>
<comment type="caution">
    <text evidence="9">The sequence shown here is derived from an EMBL/GenBank/DDBJ whole genome shotgun (WGS) entry which is preliminary data.</text>
</comment>
<dbReference type="RefSeq" id="WP_345067675.1">
    <property type="nucleotide sequence ID" value="NZ_BAABCN010000008.1"/>
</dbReference>
<organism evidence="9 10">
    <name type="scientific">Leifsonia kafniensis</name>
    <dbReference type="NCBI Taxonomy" id="475957"/>
    <lineage>
        <taxon>Bacteria</taxon>
        <taxon>Bacillati</taxon>
        <taxon>Actinomycetota</taxon>
        <taxon>Actinomycetes</taxon>
        <taxon>Micrococcales</taxon>
        <taxon>Microbacteriaceae</taxon>
        <taxon>Leifsonia</taxon>
    </lineage>
</organism>
<keyword evidence="4 7" id="KW-1133">Transmembrane helix</keyword>
<feature type="compositionally biased region" description="Gly residues" evidence="6">
    <location>
        <begin position="117"/>
        <end position="147"/>
    </location>
</feature>
<evidence type="ECO:0000256" key="7">
    <source>
        <dbReference type="SAM" id="Phobius"/>
    </source>
</evidence>
<evidence type="ECO:0000256" key="6">
    <source>
        <dbReference type="SAM" id="MobiDB-lite"/>
    </source>
</evidence>
<dbReference type="Proteomes" id="UP001501803">
    <property type="component" value="Unassembled WGS sequence"/>
</dbReference>
<evidence type="ECO:0000256" key="5">
    <source>
        <dbReference type="ARBA" id="ARBA00023136"/>
    </source>
</evidence>
<sequence length="172" mass="18045">MARVWFLLGLMVVILTVYTVVDCAMFDRSRVRGLPRWVWIFVILFIPVIGPLLWLIVGRGRRRQAAGGGRTTRSMAPDDDPDFLRGLAAQATQEQRIRQMEQELADLDKPDSTDGGTAKGGAPKGGTPKGGAGSGGPNGSAGSGATGATGTSGNPPKTTDPGDGEQPGRREA</sequence>
<protein>
    <recommendedName>
        <fullName evidence="8">Cardiolipin synthase N-terminal domain-containing protein</fullName>
    </recommendedName>
</protein>
<proteinExistence type="predicted"/>
<feature type="domain" description="Cardiolipin synthase N-terminal" evidence="8">
    <location>
        <begin position="14"/>
        <end position="59"/>
    </location>
</feature>
<keyword evidence="10" id="KW-1185">Reference proteome</keyword>
<accession>A0ABP7KNG1</accession>
<evidence type="ECO:0000256" key="2">
    <source>
        <dbReference type="ARBA" id="ARBA00022475"/>
    </source>
</evidence>
<evidence type="ECO:0000256" key="3">
    <source>
        <dbReference type="ARBA" id="ARBA00022692"/>
    </source>
</evidence>
<evidence type="ECO:0000313" key="10">
    <source>
        <dbReference type="Proteomes" id="UP001501803"/>
    </source>
</evidence>
<evidence type="ECO:0000256" key="1">
    <source>
        <dbReference type="ARBA" id="ARBA00004651"/>
    </source>
</evidence>
<dbReference type="Pfam" id="PF13396">
    <property type="entry name" value="PLDc_N"/>
    <property type="match status" value="1"/>
</dbReference>
<keyword evidence="5 7" id="KW-0472">Membrane</keyword>
<keyword evidence="2" id="KW-1003">Cell membrane</keyword>
<gene>
    <name evidence="9" type="ORF">GCM10022381_27330</name>
</gene>
<evidence type="ECO:0000259" key="8">
    <source>
        <dbReference type="Pfam" id="PF13396"/>
    </source>
</evidence>
<keyword evidence="3 7" id="KW-0812">Transmembrane</keyword>
<dbReference type="EMBL" id="BAABCN010000008">
    <property type="protein sequence ID" value="GAA3883684.1"/>
    <property type="molecule type" value="Genomic_DNA"/>
</dbReference>
<evidence type="ECO:0000256" key="4">
    <source>
        <dbReference type="ARBA" id="ARBA00022989"/>
    </source>
</evidence>
<feature type="compositionally biased region" description="Basic and acidic residues" evidence="6">
    <location>
        <begin position="95"/>
        <end position="112"/>
    </location>
</feature>
<feature type="transmembrane region" description="Helical" evidence="7">
    <location>
        <begin position="38"/>
        <end position="57"/>
    </location>
</feature>
<comment type="subcellular location">
    <subcellularLocation>
        <location evidence="1">Cell membrane</location>
        <topology evidence="1">Multi-pass membrane protein</topology>
    </subcellularLocation>
</comment>
<name>A0ABP7KNG1_9MICO</name>
<dbReference type="InterPro" id="IPR027379">
    <property type="entry name" value="CLS_N"/>
</dbReference>
<evidence type="ECO:0000313" key="9">
    <source>
        <dbReference type="EMBL" id="GAA3883684.1"/>
    </source>
</evidence>
<feature type="region of interest" description="Disordered" evidence="6">
    <location>
        <begin position="65"/>
        <end position="172"/>
    </location>
</feature>